<feature type="compositionally biased region" description="Basic residues" evidence="1">
    <location>
        <begin position="147"/>
        <end position="164"/>
    </location>
</feature>
<protein>
    <submittedName>
        <fullName evidence="2">Uncharacterized protein</fullName>
    </submittedName>
</protein>
<reference evidence="2" key="1">
    <citation type="journal article" date="2020" name="Nature">
        <title>Giant virus diversity and host interactions through global metagenomics.</title>
        <authorList>
            <person name="Schulz F."/>
            <person name="Roux S."/>
            <person name="Paez-Espino D."/>
            <person name="Jungbluth S."/>
            <person name="Walsh D.A."/>
            <person name="Denef V.J."/>
            <person name="McMahon K.D."/>
            <person name="Konstantinidis K.T."/>
            <person name="Eloe-Fadrosh E.A."/>
            <person name="Kyrpides N.C."/>
            <person name="Woyke T."/>
        </authorList>
    </citation>
    <scope>NUCLEOTIDE SEQUENCE</scope>
    <source>
        <strain evidence="2">GVMAG-M-3300009684-20</strain>
    </source>
</reference>
<feature type="region of interest" description="Disordered" evidence="1">
    <location>
        <begin position="109"/>
        <end position="164"/>
    </location>
</feature>
<dbReference type="AlphaFoldDB" id="A0A6C0B4Y3"/>
<feature type="compositionally biased region" description="Basic and acidic residues" evidence="1">
    <location>
        <begin position="133"/>
        <end position="146"/>
    </location>
</feature>
<accession>A0A6C0B4Y3</accession>
<name>A0A6C0B4Y3_9ZZZZ</name>
<feature type="compositionally biased region" description="Basic residues" evidence="1">
    <location>
        <begin position="116"/>
        <end position="132"/>
    </location>
</feature>
<dbReference type="EMBL" id="MN739078">
    <property type="protein sequence ID" value="QHS87100.1"/>
    <property type="molecule type" value="Genomic_DNA"/>
</dbReference>
<evidence type="ECO:0000256" key="1">
    <source>
        <dbReference type="SAM" id="MobiDB-lite"/>
    </source>
</evidence>
<evidence type="ECO:0000313" key="2">
    <source>
        <dbReference type="EMBL" id="QHS87100.1"/>
    </source>
</evidence>
<organism evidence="2">
    <name type="scientific">viral metagenome</name>
    <dbReference type="NCBI Taxonomy" id="1070528"/>
    <lineage>
        <taxon>unclassified sequences</taxon>
        <taxon>metagenomes</taxon>
        <taxon>organismal metagenomes</taxon>
    </lineage>
</organism>
<proteinExistence type="predicted"/>
<sequence>MPLSRSTADRVTITGDKVEELSKISDWFAERADEQGGKTVVFHKKDFPGSKTKWQFLVDLAKGRKMGYVENDKIVVDSSKGYTASKLKRAADYFLIGKKGEELNTLKNTGYLGNPHKQRTLSHGNKKPRAAPKAHDWGSELEERGFGGRRTRKNGKKMRTTRRR</sequence>